<name>A0ABY8KT85_9FLAO</name>
<evidence type="ECO:0000313" key="2">
    <source>
        <dbReference type="Proteomes" id="UP001238523"/>
    </source>
</evidence>
<dbReference type="Proteomes" id="UP001238523">
    <property type="component" value="Chromosome"/>
</dbReference>
<gene>
    <name evidence="1" type="ORF">QCQ61_13435</name>
</gene>
<keyword evidence="2" id="KW-1185">Reference proteome</keyword>
<dbReference type="EMBL" id="CP122379">
    <property type="protein sequence ID" value="WGF92198.1"/>
    <property type="molecule type" value="Genomic_DNA"/>
</dbReference>
<protein>
    <submittedName>
        <fullName evidence="1">Uncharacterized protein</fullName>
    </submittedName>
</protein>
<sequence length="70" mass="8103">MVLEHHPGDKLYIDFAGKPLSYINRYTGEIISVQVFVACLPYSDYSFAMAVPSQKLEDFLYAMQENHLWT</sequence>
<organism evidence="1 2">
    <name type="scientific">Aequorivita marisscotiae</name>
    <dbReference type="NCBI Taxonomy" id="3040348"/>
    <lineage>
        <taxon>Bacteria</taxon>
        <taxon>Pseudomonadati</taxon>
        <taxon>Bacteroidota</taxon>
        <taxon>Flavobacteriia</taxon>
        <taxon>Flavobacteriales</taxon>
        <taxon>Flavobacteriaceae</taxon>
        <taxon>Aequorivita</taxon>
    </lineage>
</organism>
<evidence type="ECO:0000313" key="1">
    <source>
        <dbReference type="EMBL" id="WGF92198.1"/>
    </source>
</evidence>
<dbReference type="RefSeq" id="WP_279448155.1">
    <property type="nucleotide sequence ID" value="NZ_CP122379.1"/>
</dbReference>
<reference evidence="1 2" key="1">
    <citation type="submission" date="2023-04" db="EMBL/GenBank/DDBJ databases">
        <title>Taxonomic identification of the Arctic strain Aequorivita sp. nov. and transcriptomic analysis in response to temperature stress.</title>
        <authorList>
            <person name="Liu W."/>
            <person name="Cong B."/>
            <person name="Lin J."/>
        </authorList>
    </citation>
    <scope>NUCLEOTIDE SEQUENCE [LARGE SCALE GENOMIC DNA]</scope>
    <source>
        <strain evidence="1 2">Ant34-E75</strain>
    </source>
</reference>
<proteinExistence type="predicted"/>
<accession>A0ABY8KT85</accession>